<dbReference type="EMBL" id="WTYP01000001">
    <property type="protein sequence ID" value="MXP46131.1"/>
    <property type="molecule type" value="Genomic_DNA"/>
</dbReference>
<feature type="transmembrane region" description="Helical" evidence="1">
    <location>
        <begin position="149"/>
        <end position="171"/>
    </location>
</feature>
<dbReference type="Proteomes" id="UP000471435">
    <property type="component" value="Unassembled WGS sequence"/>
</dbReference>
<accession>A0A6I4UYW4</accession>
<organism evidence="3 4">
    <name type="scientific">Pontixanthobacter luteolus</name>
    <dbReference type="NCBI Taxonomy" id="295089"/>
    <lineage>
        <taxon>Bacteria</taxon>
        <taxon>Pseudomonadati</taxon>
        <taxon>Pseudomonadota</taxon>
        <taxon>Alphaproteobacteria</taxon>
        <taxon>Sphingomonadales</taxon>
        <taxon>Erythrobacteraceae</taxon>
        <taxon>Pontixanthobacter</taxon>
    </lineage>
</organism>
<keyword evidence="1" id="KW-0472">Membrane</keyword>
<keyword evidence="1" id="KW-1133">Transmembrane helix</keyword>
<sequence>MSFENNVRSLRTRATLVKIFAWTFVATTVFQMGALGYEIFKPPVDIVVSAGPVTEPAFPLWAMIVGIAALILPISILGLMLCALVWVYKAHRNLADENVDLDYSAGWAVGSYFVPFINLIVPMRAMRELHNRSHGEVPELAHSPVDDVAAWWTAYIIGIVLSLGLLLKVTVDAATNIVFLTPAWMEFAMAAFASLLFVISAVMLVKLVGAITQAQSEGNHAWKAFE</sequence>
<dbReference type="RefSeq" id="WP_160729400.1">
    <property type="nucleotide sequence ID" value="NZ_WTYP01000001.1"/>
</dbReference>
<proteinExistence type="predicted"/>
<protein>
    <submittedName>
        <fullName evidence="3">DUF4328 domain-containing protein</fullName>
    </submittedName>
</protein>
<dbReference type="Pfam" id="PF14219">
    <property type="entry name" value="DUF4328"/>
    <property type="match status" value="1"/>
</dbReference>
<gene>
    <name evidence="3" type="ORF">GRI43_01830</name>
</gene>
<evidence type="ECO:0000256" key="1">
    <source>
        <dbReference type="SAM" id="Phobius"/>
    </source>
</evidence>
<evidence type="ECO:0000259" key="2">
    <source>
        <dbReference type="Pfam" id="PF14219"/>
    </source>
</evidence>
<keyword evidence="1" id="KW-0812">Transmembrane</keyword>
<feature type="domain" description="DUF4328" evidence="2">
    <location>
        <begin position="64"/>
        <end position="213"/>
    </location>
</feature>
<feature type="transmembrane region" description="Helical" evidence="1">
    <location>
        <begin position="183"/>
        <end position="205"/>
    </location>
</feature>
<evidence type="ECO:0000313" key="3">
    <source>
        <dbReference type="EMBL" id="MXP46131.1"/>
    </source>
</evidence>
<feature type="transmembrane region" description="Helical" evidence="1">
    <location>
        <begin position="60"/>
        <end position="88"/>
    </location>
</feature>
<feature type="transmembrane region" description="Helical" evidence="1">
    <location>
        <begin position="20"/>
        <end position="40"/>
    </location>
</feature>
<dbReference type="InterPro" id="IPR025565">
    <property type="entry name" value="DUF4328"/>
</dbReference>
<reference evidence="3 4" key="1">
    <citation type="submission" date="2019-12" db="EMBL/GenBank/DDBJ databases">
        <title>Genomic-based taxomic classification of the family Erythrobacteraceae.</title>
        <authorList>
            <person name="Xu L."/>
        </authorList>
    </citation>
    <scope>NUCLEOTIDE SEQUENCE [LARGE SCALE GENOMIC DNA]</scope>
    <source>
        <strain evidence="3 4">SW-109</strain>
    </source>
</reference>
<feature type="transmembrane region" description="Helical" evidence="1">
    <location>
        <begin position="100"/>
        <end position="121"/>
    </location>
</feature>
<dbReference type="OrthoDB" id="4174975at2"/>
<name>A0A6I4UYW4_9SPHN</name>
<comment type="caution">
    <text evidence="3">The sequence shown here is derived from an EMBL/GenBank/DDBJ whole genome shotgun (WGS) entry which is preliminary data.</text>
</comment>
<dbReference type="AlphaFoldDB" id="A0A6I4UYW4"/>
<keyword evidence="4" id="KW-1185">Reference proteome</keyword>
<evidence type="ECO:0000313" key="4">
    <source>
        <dbReference type="Proteomes" id="UP000471435"/>
    </source>
</evidence>